<reference evidence="3" key="2">
    <citation type="journal article" date="2023" name="Int. J. Mol. Sci.">
        <title>De Novo Assembly and Annotation of 11 Diverse Shrub Willow (Salix) Genomes Reveals Novel Gene Organization in Sex-Linked Regions.</title>
        <authorList>
            <person name="Hyden B."/>
            <person name="Feng K."/>
            <person name="Yates T.B."/>
            <person name="Jawdy S."/>
            <person name="Cereghino C."/>
            <person name="Smart L.B."/>
            <person name="Muchero W."/>
        </authorList>
    </citation>
    <scope>NUCLEOTIDE SEQUENCE [LARGE SCALE GENOMIC DNA]</scope>
    <source>
        <tissue evidence="3">Shoot tip</tissue>
    </source>
</reference>
<sequence length="93" mass="9974">MASLLHHLFSLSLLIIISSTASNQLPQHYVVYMGSSSSGDAPGIAESDHLQLLSSIIPSHESERISLIHHYSHAFKGFSAMLTENEASALAGN</sequence>
<dbReference type="InterPro" id="IPR010259">
    <property type="entry name" value="S8pro/Inhibitor_I9"/>
</dbReference>
<dbReference type="Gene3D" id="3.30.70.80">
    <property type="entry name" value="Peptidase S8 propeptide/proteinase inhibitor I9"/>
    <property type="match status" value="1"/>
</dbReference>
<dbReference type="Pfam" id="PF05922">
    <property type="entry name" value="Inhibitor_I9"/>
    <property type="match status" value="1"/>
</dbReference>
<proteinExistence type="predicted"/>
<dbReference type="PANTHER" id="PTHR48222">
    <property type="entry name" value="PROTEINASE INHIBITOR, PROPEPTIDE"/>
    <property type="match status" value="1"/>
</dbReference>
<accession>A0A9Q0T6Z2</accession>
<organism evidence="3 4">
    <name type="scientific">Salix viminalis</name>
    <name type="common">Common osier</name>
    <name type="synonym">Basket willow</name>
    <dbReference type="NCBI Taxonomy" id="40686"/>
    <lineage>
        <taxon>Eukaryota</taxon>
        <taxon>Viridiplantae</taxon>
        <taxon>Streptophyta</taxon>
        <taxon>Embryophyta</taxon>
        <taxon>Tracheophyta</taxon>
        <taxon>Spermatophyta</taxon>
        <taxon>Magnoliopsida</taxon>
        <taxon>eudicotyledons</taxon>
        <taxon>Gunneridae</taxon>
        <taxon>Pentapetalae</taxon>
        <taxon>rosids</taxon>
        <taxon>fabids</taxon>
        <taxon>Malpighiales</taxon>
        <taxon>Salicaceae</taxon>
        <taxon>Saliceae</taxon>
        <taxon>Salix</taxon>
    </lineage>
</organism>
<gene>
    <name evidence="3" type="ORF">OIU85_029020</name>
</gene>
<evidence type="ECO:0000259" key="2">
    <source>
        <dbReference type="Pfam" id="PF05922"/>
    </source>
</evidence>
<comment type="caution">
    <text evidence="3">The sequence shown here is derived from an EMBL/GenBank/DDBJ whole genome shotgun (WGS) entry which is preliminary data.</text>
</comment>
<evidence type="ECO:0000256" key="1">
    <source>
        <dbReference type="SAM" id="SignalP"/>
    </source>
</evidence>
<dbReference type="InterPro" id="IPR037045">
    <property type="entry name" value="S8pro/Inhibitor_I9_sf"/>
</dbReference>
<dbReference type="Proteomes" id="UP001151529">
    <property type="component" value="Chromosome 3"/>
</dbReference>
<evidence type="ECO:0000313" key="4">
    <source>
        <dbReference type="Proteomes" id="UP001151529"/>
    </source>
</evidence>
<evidence type="ECO:0000313" key="3">
    <source>
        <dbReference type="EMBL" id="KAJ6703008.1"/>
    </source>
</evidence>
<dbReference type="OrthoDB" id="2014869at2759"/>
<keyword evidence="4" id="KW-1185">Reference proteome</keyword>
<dbReference type="AlphaFoldDB" id="A0A9Q0T6Z2"/>
<protein>
    <recommendedName>
        <fullName evidence="2">Inhibitor I9 domain-containing protein</fullName>
    </recommendedName>
</protein>
<name>A0A9Q0T6Z2_SALVM</name>
<feature type="chain" id="PRO_5040193606" description="Inhibitor I9 domain-containing protein" evidence="1">
    <location>
        <begin position="23"/>
        <end position="93"/>
    </location>
</feature>
<keyword evidence="1" id="KW-0732">Signal</keyword>
<feature type="signal peptide" evidence="1">
    <location>
        <begin position="1"/>
        <end position="22"/>
    </location>
</feature>
<feature type="domain" description="Inhibitor I9" evidence="2">
    <location>
        <begin position="29"/>
        <end position="91"/>
    </location>
</feature>
<dbReference type="EMBL" id="JAPFFL010000009">
    <property type="protein sequence ID" value="KAJ6703008.1"/>
    <property type="molecule type" value="Genomic_DNA"/>
</dbReference>
<dbReference type="PANTHER" id="PTHR48222:SF4">
    <property type="entry name" value="PROTEINASE INHIBITOR, PROPEPTIDE"/>
    <property type="match status" value="1"/>
</dbReference>
<reference evidence="3" key="1">
    <citation type="submission" date="2022-11" db="EMBL/GenBank/DDBJ databases">
        <authorList>
            <person name="Hyden B.L."/>
            <person name="Feng K."/>
            <person name="Yates T."/>
            <person name="Jawdy S."/>
            <person name="Smart L.B."/>
            <person name="Muchero W."/>
        </authorList>
    </citation>
    <scope>NUCLEOTIDE SEQUENCE</scope>
    <source>
        <tissue evidence="3">Shoot tip</tissue>
    </source>
</reference>